<dbReference type="AlphaFoldDB" id="A0A418V8N5"/>
<evidence type="ECO:0000256" key="1">
    <source>
        <dbReference type="ARBA" id="ARBA00022741"/>
    </source>
</evidence>
<dbReference type="SUPFAM" id="SSF52540">
    <property type="entry name" value="P-loop containing nucleoside triphosphate hydrolases"/>
    <property type="match status" value="1"/>
</dbReference>
<protein>
    <submittedName>
        <fullName evidence="4">ABC transporter ATP-binding protein</fullName>
    </submittedName>
</protein>
<dbReference type="InterPro" id="IPR003593">
    <property type="entry name" value="AAA+_ATPase"/>
</dbReference>
<dbReference type="GO" id="GO:0016887">
    <property type="term" value="F:ATP hydrolysis activity"/>
    <property type="evidence" value="ECO:0007669"/>
    <property type="project" value="InterPro"/>
</dbReference>
<organism evidence="4 5">
    <name type="scientific">Deinococcus cavernae</name>
    <dbReference type="NCBI Taxonomy" id="2320857"/>
    <lineage>
        <taxon>Bacteria</taxon>
        <taxon>Thermotogati</taxon>
        <taxon>Deinococcota</taxon>
        <taxon>Deinococci</taxon>
        <taxon>Deinococcales</taxon>
        <taxon>Deinococcaceae</taxon>
        <taxon>Deinococcus</taxon>
    </lineage>
</organism>
<dbReference type="EMBL" id="QYUJ01000014">
    <property type="protein sequence ID" value="RJF72454.1"/>
    <property type="molecule type" value="Genomic_DNA"/>
</dbReference>
<evidence type="ECO:0000313" key="4">
    <source>
        <dbReference type="EMBL" id="RJF72454.1"/>
    </source>
</evidence>
<keyword evidence="1" id="KW-0547">Nucleotide-binding</keyword>
<proteinExistence type="predicted"/>
<reference evidence="4 5" key="1">
    <citation type="submission" date="2018-09" db="EMBL/GenBank/DDBJ databases">
        <authorList>
            <person name="Zhu H."/>
        </authorList>
    </citation>
    <scope>NUCLEOTIDE SEQUENCE [LARGE SCALE GENOMIC DNA]</scope>
    <source>
        <strain evidence="4 5">K2S05-167</strain>
    </source>
</reference>
<dbReference type="InterPro" id="IPR003439">
    <property type="entry name" value="ABC_transporter-like_ATP-bd"/>
</dbReference>
<comment type="caution">
    <text evidence="4">The sequence shown here is derived from an EMBL/GenBank/DDBJ whole genome shotgun (WGS) entry which is preliminary data.</text>
</comment>
<evidence type="ECO:0000313" key="5">
    <source>
        <dbReference type="Proteomes" id="UP000286287"/>
    </source>
</evidence>
<dbReference type="InterPro" id="IPR027417">
    <property type="entry name" value="P-loop_NTPase"/>
</dbReference>
<feature type="domain" description="ABC transporter" evidence="3">
    <location>
        <begin position="4"/>
        <end position="231"/>
    </location>
</feature>
<dbReference type="PROSITE" id="PS50893">
    <property type="entry name" value="ABC_TRANSPORTER_2"/>
    <property type="match status" value="1"/>
</dbReference>
<dbReference type="RefSeq" id="WP_119764601.1">
    <property type="nucleotide sequence ID" value="NZ_QYUJ01000014.1"/>
</dbReference>
<gene>
    <name evidence="4" type="ORF">D3875_13755</name>
</gene>
<dbReference type="Gene3D" id="3.40.50.300">
    <property type="entry name" value="P-loop containing nucleotide triphosphate hydrolases"/>
    <property type="match status" value="1"/>
</dbReference>
<evidence type="ECO:0000256" key="2">
    <source>
        <dbReference type="ARBA" id="ARBA00022840"/>
    </source>
</evidence>
<keyword evidence="2 4" id="KW-0067">ATP-binding</keyword>
<dbReference type="PANTHER" id="PTHR43038:SF3">
    <property type="entry name" value="ABC TRANSPORTER G FAMILY MEMBER 20 ISOFORM X1"/>
    <property type="match status" value="1"/>
</dbReference>
<name>A0A418V8N5_9DEIO</name>
<dbReference type="GO" id="GO:0005524">
    <property type="term" value="F:ATP binding"/>
    <property type="evidence" value="ECO:0007669"/>
    <property type="project" value="UniProtKB-KW"/>
</dbReference>
<dbReference type="PROSITE" id="PS00211">
    <property type="entry name" value="ABC_TRANSPORTER_1"/>
    <property type="match status" value="1"/>
</dbReference>
<dbReference type="PANTHER" id="PTHR43038">
    <property type="entry name" value="ATP-BINDING CASSETTE, SUB-FAMILY H, MEMBER 1"/>
    <property type="match status" value="1"/>
</dbReference>
<accession>A0A418V8N5</accession>
<dbReference type="Proteomes" id="UP000286287">
    <property type="component" value="Unassembled WGS sequence"/>
</dbReference>
<dbReference type="SMART" id="SM00382">
    <property type="entry name" value="AAA"/>
    <property type="match status" value="1"/>
</dbReference>
<dbReference type="InterPro" id="IPR017871">
    <property type="entry name" value="ABC_transporter-like_CS"/>
</dbReference>
<dbReference type="Pfam" id="PF00005">
    <property type="entry name" value="ABC_tran"/>
    <property type="match status" value="1"/>
</dbReference>
<dbReference type="OrthoDB" id="9804819at2"/>
<keyword evidence="5" id="KW-1185">Reference proteome</keyword>
<sequence>MNAIETHDLSRRYGQVEVVAPLSLTVPAGIVFGYLGPNGAGKTTTIRMLSGVLQPSGGSGVVAGVPLSEPDAVKARIGYANQAASVYVDLSVEENLRFKAALYLAPAKVEQAVEGTLERLALLPFRQHLARQLSGGWRQRLSIGTAIVHGPQVLFLDEPTAGLDPVARRDLWDAIYALTDTGTTVFVTTHYMDEAERCQRIALIASGRILAQGTPEDLRAGLPGVRYALNALNLNSALKAVRSLPGVQGAWIVGDEVRITTADDRLEASLAALGPLRRVPASLEDVFVAYLARQEDCA</sequence>
<evidence type="ECO:0000259" key="3">
    <source>
        <dbReference type="PROSITE" id="PS50893"/>
    </source>
</evidence>